<proteinExistence type="predicted"/>
<dbReference type="SUPFAM" id="SSF50630">
    <property type="entry name" value="Acid proteases"/>
    <property type="match status" value="1"/>
</dbReference>
<organism evidence="2 3">
    <name type="scientific">Alteromonas arenosi</name>
    <dbReference type="NCBI Taxonomy" id="3055817"/>
    <lineage>
        <taxon>Bacteria</taxon>
        <taxon>Pseudomonadati</taxon>
        <taxon>Pseudomonadota</taxon>
        <taxon>Gammaproteobacteria</taxon>
        <taxon>Alteromonadales</taxon>
        <taxon>Alteromonadaceae</taxon>
        <taxon>Alteromonas/Salinimonas group</taxon>
        <taxon>Alteromonas</taxon>
    </lineage>
</organism>
<keyword evidence="2" id="KW-0378">Hydrolase</keyword>
<keyword evidence="1" id="KW-0732">Signal</keyword>
<dbReference type="RefSeq" id="WP_289364711.1">
    <property type="nucleotide sequence ID" value="NZ_JAUCBP010000007.1"/>
</dbReference>
<evidence type="ECO:0000313" key="2">
    <source>
        <dbReference type="EMBL" id="MDM7860412.1"/>
    </source>
</evidence>
<dbReference type="PROSITE" id="PS51257">
    <property type="entry name" value="PROKAR_LIPOPROTEIN"/>
    <property type="match status" value="1"/>
</dbReference>
<dbReference type="Pfam" id="PF13650">
    <property type="entry name" value="Asp_protease_2"/>
    <property type="match status" value="2"/>
</dbReference>
<gene>
    <name evidence="2" type="ORF">QTP81_07375</name>
</gene>
<dbReference type="Proteomes" id="UP001234343">
    <property type="component" value="Unassembled WGS sequence"/>
</dbReference>
<protein>
    <submittedName>
        <fullName evidence="2">Aspartyl protease family protein</fullName>
    </submittedName>
</protein>
<dbReference type="InterPro" id="IPR021109">
    <property type="entry name" value="Peptidase_aspartic_dom_sf"/>
</dbReference>
<dbReference type="InterPro" id="IPR036034">
    <property type="entry name" value="PDZ_sf"/>
</dbReference>
<feature type="chain" id="PRO_5045251194" evidence="1">
    <location>
        <begin position="24"/>
        <end position="413"/>
    </location>
</feature>
<dbReference type="EMBL" id="JAUCBP010000007">
    <property type="protein sequence ID" value="MDM7860412.1"/>
    <property type="molecule type" value="Genomic_DNA"/>
</dbReference>
<keyword evidence="3" id="KW-1185">Reference proteome</keyword>
<dbReference type="GO" id="GO:0008233">
    <property type="term" value="F:peptidase activity"/>
    <property type="evidence" value="ECO:0007669"/>
    <property type="project" value="UniProtKB-KW"/>
</dbReference>
<keyword evidence="2" id="KW-0645">Protease</keyword>
<accession>A0ABT7SW44</accession>
<evidence type="ECO:0000256" key="1">
    <source>
        <dbReference type="SAM" id="SignalP"/>
    </source>
</evidence>
<dbReference type="GO" id="GO:0006508">
    <property type="term" value="P:proteolysis"/>
    <property type="evidence" value="ECO:0007669"/>
    <property type="project" value="UniProtKB-KW"/>
</dbReference>
<dbReference type="SUPFAM" id="SSF50156">
    <property type="entry name" value="PDZ domain-like"/>
    <property type="match status" value="1"/>
</dbReference>
<sequence>MFKSKLFLLIVFALLCSSLSGCNVVNSMRMMQINSNVQPQFSGQSRVALEALYAGEKPYVYATVNGERLLFLLDTGARFLILMDTPKVQRLDLPRGFDLALSGWGQDGKSQAYQTEIQRIDLGGVAFDGMKAAMIPVSQTNYYLREDEAIYDGVIGHDMMRHFAWEFDANANTIYLSADAYQPEENAQMLEMSSFMSKVSVTGTLAFNDDVTVTESFIIDTGSRHYVKLSTAYPEANDIAITGTRVRAADFGLSGKVEHDRVSLPQLTLGDIAIEHVKVNLIPSDDEDDWWILGNALMNQFKTVVDYTNDAFYLVPQEPYVTDYNLLGLELRKIRSGEFVVRYVFPNLPSSHFDIQVGDIVTQIDGKPAALITLSEYNDIASIAGQHKLCISRDGLCFNVITEEIAGYSLKSK</sequence>
<dbReference type="Gene3D" id="2.40.70.10">
    <property type="entry name" value="Acid Proteases"/>
    <property type="match status" value="2"/>
</dbReference>
<evidence type="ECO:0000313" key="3">
    <source>
        <dbReference type="Proteomes" id="UP001234343"/>
    </source>
</evidence>
<reference evidence="2 3" key="1">
    <citation type="submission" date="2023-06" db="EMBL/GenBank/DDBJ databases">
        <title>Alteromonas sp. ASW11-36 isolated from intertidal sand.</title>
        <authorList>
            <person name="Li Y."/>
        </authorList>
    </citation>
    <scope>NUCLEOTIDE SEQUENCE [LARGE SCALE GENOMIC DNA]</scope>
    <source>
        <strain evidence="2 3">ASW11-36</strain>
    </source>
</reference>
<feature type="signal peptide" evidence="1">
    <location>
        <begin position="1"/>
        <end position="23"/>
    </location>
</feature>
<comment type="caution">
    <text evidence="2">The sequence shown here is derived from an EMBL/GenBank/DDBJ whole genome shotgun (WGS) entry which is preliminary data.</text>
</comment>
<name>A0ABT7SW44_9ALTE</name>